<dbReference type="InterPro" id="IPR050936">
    <property type="entry name" value="AP-1-like"/>
</dbReference>
<feature type="domain" description="BZIP" evidence="4">
    <location>
        <begin position="96"/>
        <end position="157"/>
    </location>
</feature>
<reference evidence="5 6" key="1">
    <citation type="submission" date="2024-07" db="EMBL/GenBank/DDBJ databases">
        <title>Section-level genome sequencing and comparative genomics of Aspergillus sections Usti and Cavernicolus.</title>
        <authorList>
            <consortium name="Lawrence Berkeley National Laboratory"/>
            <person name="Nybo J.L."/>
            <person name="Vesth T.C."/>
            <person name="Theobald S."/>
            <person name="Frisvad J.C."/>
            <person name="Larsen T.O."/>
            <person name="Kjaerboelling I."/>
            <person name="Rothschild-Mancinelli K."/>
            <person name="Lyhne E.K."/>
            <person name="Kogle M.E."/>
            <person name="Barry K."/>
            <person name="Clum A."/>
            <person name="Na H."/>
            <person name="Ledsgaard L."/>
            <person name="Lin J."/>
            <person name="Lipzen A."/>
            <person name="Kuo A."/>
            <person name="Riley R."/>
            <person name="Mondo S."/>
            <person name="Labutti K."/>
            <person name="Haridas S."/>
            <person name="Pangalinan J."/>
            <person name="Salamov A.A."/>
            <person name="Simmons B.A."/>
            <person name="Magnuson J.K."/>
            <person name="Chen J."/>
            <person name="Drula E."/>
            <person name="Henrissat B."/>
            <person name="Wiebenga A."/>
            <person name="Lubbers R.J."/>
            <person name="Gomes A.C."/>
            <person name="Makela M.R."/>
            <person name="Stajich J."/>
            <person name="Grigoriev I.V."/>
            <person name="Mortensen U.H."/>
            <person name="De Vries R.P."/>
            <person name="Baker S.E."/>
            <person name="Andersen M.R."/>
        </authorList>
    </citation>
    <scope>NUCLEOTIDE SEQUENCE [LARGE SCALE GENOMIC DNA]</scope>
    <source>
        <strain evidence="5 6">CBS 209.92</strain>
    </source>
</reference>
<accession>A0ABR4GL07</accession>
<dbReference type="EMBL" id="JBFTWV010000006">
    <property type="protein sequence ID" value="KAL2799745.1"/>
    <property type="molecule type" value="Genomic_DNA"/>
</dbReference>
<gene>
    <name evidence="5" type="ORF">BJX66DRAFT_332793</name>
</gene>
<dbReference type="Proteomes" id="UP001610563">
    <property type="component" value="Unassembled WGS sequence"/>
</dbReference>
<keyword evidence="2" id="KW-0539">Nucleus</keyword>
<feature type="compositionally biased region" description="Pro residues" evidence="3">
    <location>
        <begin position="67"/>
        <end position="76"/>
    </location>
</feature>
<evidence type="ECO:0000313" key="5">
    <source>
        <dbReference type="EMBL" id="KAL2799745.1"/>
    </source>
</evidence>
<protein>
    <recommendedName>
        <fullName evidence="4">BZIP domain-containing protein</fullName>
    </recommendedName>
</protein>
<dbReference type="Gene3D" id="1.20.5.170">
    <property type="match status" value="1"/>
</dbReference>
<evidence type="ECO:0000256" key="3">
    <source>
        <dbReference type="SAM" id="MobiDB-lite"/>
    </source>
</evidence>
<feature type="compositionally biased region" description="Polar residues" evidence="3">
    <location>
        <begin position="10"/>
        <end position="42"/>
    </location>
</feature>
<dbReference type="InterPro" id="IPR004827">
    <property type="entry name" value="bZIP"/>
</dbReference>
<dbReference type="InterPro" id="IPR046347">
    <property type="entry name" value="bZIP_sf"/>
</dbReference>
<feature type="compositionally biased region" description="Gly residues" evidence="3">
    <location>
        <begin position="85"/>
        <end position="96"/>
    </location>
</feature>
<dbReference type="SMART" id="SM00338">
    <property type="entry name" value="BRLZ"/>
    <property type="match status" value="1"/>
</dbReference>
<dbReference type="SUPFAM" id="SSF57959">
    <property type="entry name" value="Leucine zipper domain"/>
    <property type="match status" value="1"/>
</dbReference>
<dbReference type="PANTHER" id="PTHR40621">
    <property type="entry name" value="TRANSCRIPTION FACTOR KAPC-RELATED"/>
    <property type="match status" value="1"/>
</dbReference>
<dbReference type="Pfam" id="PF00170">
    <property type="entry name" value="bZIP_1"/>
    <property type="match status" value="1"/>
</dbReference>
<evidence type="ECO:0000259" key="4">
    <source>
        <dbReference type="SMART" id="SM00338"/>
    </source>
</evidence>
<name>A0ABR4GL07_9EURO</name>
<feature type="region of interest" description="Disordered" evidence="3">
    <location>
        <begin position="1"/>
        <end position="109"/>
    </location>
</feature>
<keyword evidence="6" id="KW-1185">Reference proteome</keyword>
<evidence type="ECO:0000313" key="6">
    <source>
        <dbReference type="Proteomes" id="UP001610563"/>
    </source>
</evidence>
<evidence type="ECO:0000256" key="2">
    <source>
        <dbReference type="ARBA" id="ARBA00023242"/>
    </source>
</evidence>
<comment type="subcellular location">
    <subcellularLocation>
        <location evidence="1">Nucleus</location>
    </subcellularLocation>
</comment>
<comment type="caution">
    <text evidence="5">The sequence shown here is derived from an EMBL/GenBank/DDBJ whole genome shotgun (WGS) entry which is preliminary data.</text>
</comment>
<sequence>MTSSSQSQQTGVQPTSYPTTLSRYPENPQSFTATPVVSTSSGDELHSPGAKPSAMLPFIMDDFPSLSPVPPNPSPPRSRSVEAGSGEGGSTESGGGKSKKRQEQNRNAQRLYRQRKQQYVQGLLSHIDEINKRHMSLQSSYKALCHETVGLQGQVEVLKEQLEFWSRVEVVLLRTPEGDQPIVASDPSRAAAGAGASVSLGSGMGVGGGMGFLGDSGTYPLYPDLSYHPLGA</sequence>
<evidence type="ECO:0000256" key="1">
    <source>
        <dbReference type="ARBA" id="ARBA00004123"/>
    </source>
</evidence>
<proteinExistence type="predicted"/>
<dbReference type="CDD" id="cd14688">
    <property type="entry name" value="bZIP_YAP"/>
    <property type="match status" value="1"/>
</dbReference>
<dbReference type="PANTHER" id="PTHR40621:SF6">
    <property type="entry name" value="AP-1-LIKE TRANSCRIPTION FACTOR YAP1-RELATED"/>
    <property type="match status" value="1"/>
</dbReference>
<organism evidence="5 6">
    <name type="scientific">Aspergillus keveii</name>
    <dbReference type="NCBI Taxonomy" id="714993"/>
    <lineage>
        <taxon>Eukaryota</taxon>
        <taxon>Fungi</taxon>
        <taxon>Dikarya</taxon>
        <taxon>Ascomycota</taxon>
        <taxon>Pezizomycotina</taxon>
        <taxon>Eurotiomycetes</taxon>
        <taxon>Eurotiomycetidae</taxon>
        <taxon>Eurotiales</taxon>
        <taxon>Aspergillaceae</taxon>
        <taxon>Aspergillus</taxon>
        <taxon>Aspergillus subgen. Nidulantes</taxon>
    </lineage>
</organism>